<dbReference type="RefSeq" id="WP_015349710.1">
    <property type="nucleotide sequence ID" value="NC_020126.1"/>
</dbReference>
<protein>
    <submittedName>
        <fullName evidence="1">Uncharacterized protein</fullName>
    </submittedName>
</protein>
<proteinExistence type="predicted"/>
<dbReference type="KEGG" id="msd:MYSTI_04150"/>
<dbReference type="Proteomes" id="UP000011131">
    <property type="component" value="Chromosome"/>
</dbReference>
<accession>L7UC66</accession>
<name>L7UC66_MYXSD</name>
<evidence type="ECO:0000313" key="2">
    <source>
        <dbReference type="Proteomes" id="UP000011131"/>
    </source>
</evidence>
<sequence length="91" mass="10144">MTLTNVMQLKAATRHATATVNLWHAQRLELAAHAEWASVIEREGSGAPGVEQARAAFDTCRERRKAYARDLDEAAEALSESMRAVHEEARR</sequence>
<organism evidence="1 2">
    <name type="scientific">Myxococcus stipitatus (strain DSM 14675 / JCM 12634 / Mx s8)</name>
    <dbReference type="NCBI Taxonomy" id="1278073"/>
    <lineage>
        <taxon>Bacteria</taxon>
        <taxon>Pseudomonadati</taxon>
        <taxon>Myxococcota</taxon>
        <taxon>Myxococcia</taxon>
        <taxon>Myxococcales</taxon>
        <taxon>Cystobacterineae</taxon>
        <taxon>Myxococcaceae</taxon>
        <taxon>Myxococcus</taxon>
    </lineage>
</organism>
<dbReference type="AlphaFoldDB" id="L7UC66"/>
<dbReference type="HOGENOM" id="CLU_2423864_0_0_7"/>
<gene>
    <name evidence="1" type="ordered locus">MYSTI_04150</name>
</gene>
<dbReference type="PATRIC" id="fig|1278073.3.peg.4222"/>
<keyword evidence="2" id="KW-1185">Reference proteome</keyword>
<dbReference type="STRING" id="1278073.MYSTI_04150"/>
<reference evidence="1 2" key="1">
    <citation type="journal article" date="2013" name="Genome Announc.">
        <title>Complete genome sequence of Myxococcus stipitatus strain DSM 14675, a fruiting myxobacterium.</title>
        <authorList>
            <person name="Huntley S."/>
            <person name="Kneip S."/>
            <person name="Treuner-Lange A."/>
            <person name="Sogaard-Andersen L."/>
        </authorList>
    </citation>
    <scope>NUCLEOTIDE SEQUENCE [LARGE SCALE GENOMIC DNA]</scope>
    <source>
        <strain evidence="2">DSM 14675 / JCM 12634 / Mx s8</strain>
    </source>
</reference>
<dbReference type="EMBL" id="CP004025">
    <property type="protein sequence ID" value="AGC45450.1"/>
    <property type="molecule type" value="Genomic_DNA"/>
</dbReference>
<evidence type="ECO:0000313" key="1">
    <source>
        <dbReference type="EMBL" id="AGC45450.1"/>
    </source>
</evidence>